<feature type="transmembrane region" description="Helical" evidence="1">
    <location>
        <begin position="142"/>
        <end position="162"/>
    </location>
</feature>
<accession>A0A2G3E2M9</accession>
<dbReference type="PANTHER" id="PTHR45228:SF5">
    <property type="entry name" value="CYCLIC DI-GMP PHOSPHODIESTERASE VC_1348-RELATED"/>
    <property type="match status" value="1"/>
</dbReference>
<dbReference type="InterPro" id="IPR037522">
    <property type="entry name" value="HD_GYP_dom"/>
</dbReference>
<organism evidence="3 4">
    <name type="scientific">Agathobacter ruminis</name>
    <dbReference type="NCBI Taxonomy" id="1712665"/>
    <lineage>
        <taxon>Bacteria</taxon>
        <taxon>Bacillati</taxon>
        <taxon>Bacillota</taxon>
        <taxon>Clostridia</taxon>
        <taxon>Lachnospirales</taxon>
        <taxon>Lachnospiraceae</taxon>
        <taxon>Agathobacter</taxon>
    </lineage>
</organism>
<feature type="transmembrane region" description="Helical" evidence="1">
    <location>
        <begin position="174"/>
        <end position="190"/>
    </location>
</feature>
<evidence type="ECO:0000259" key="2">
    <source>
        <dbReference type="PROSITE" id="PS51832"/>
    </source>
</evidence>
<reference evidence="3 4" key="1">
    <citation type="submission" date="2017-10" db="EMBL/GenBank/DDBJ databases">
        <title>Resolving the taxonomy of Roseburia spp., Eubacterium rectale and Agathobacter spp. through phylogenomic analysis.</title>
        <authorList>
            <person name="Sheridan P.O."/>
            <person name="Walker A.W."/>
            <person name="Duncan S.H."/>
            <person name="Scott K.P."/>
            <person name="Toole P.W.O."/>
            <person name="Luis P."/>
            <person name="Flint H.J."/>
        </authorList>
    </citation>
    <scope>NUCLEOTIDE SEQUENCE [LARGE SCALE GENOMIC DNA]</scope>
    <source>
        <strain evidence="3 4">JK623</strain>
    </source>
</reference>
<dbReference type="SUPFAM" id="SSF109604">
    <property type="entry name" value="HD-domain/PDEase-like"/>
    <property type="match status" value="1"/>
</dbReference>
<keyword evidence="4" id="KW-1185">Reference proteome</keyword>
<dbReference type="SMART" id="SM00471">
    <property type="entry name" value="HDc"/>
    <property type="match status" value="1"/>
</dbReference>
<feature type="transmembrane region" description="Helical" evidence="1">
    <location>
        <begin position="32"/>
        <end position="51"/>
    </location>
</feature>
<proteinExistence type="predicted"/>
<dbReference type="InterPro" id="IPR003607">
    <property type="entry name" value="HD/PDEase_dom"/>
</dbReference>
<feature type="domain" description="HD-GYP" evidence="2">
    <location>
        <begin position="363"/>
        <end position="572"/>
    </location>
</feature>
<dbReference type="Pfam" id="PF13487">
    <property type="entry name" value="HD_5"/>
    <property type="match status" value="1"/>
</dbReference>
<dbReference type="InterPro" id="IPR052020">
    <property type="entry name" value="Cyclic_di-GMP/3'3'-cGAMP_PDE"/>
</dbReference>
<reference evidence="3 4" key="2">
    <citation type="submission" date="2017-10" db="EMBL/GenBank/DDBJ databases">
        <authorList>
            <person name="Banno H."/>
            <person name="Chua N.-H."/>
        </authorList>
    </citation>
    <scope>NUCLEOTIDE SEQUENCE [LARGE SCALE GENOMIC DNA]</scope>
    <source>
        <strain evidence="3 4">JK623</strain>
    </source>
</reference>
<evidence type="ECO:0000256" key="1">
    <source>
        <dbReference type="SAM" id="Phobius"/>
    </source>
</evidence>
<dbReference type="PANTHER" id="PTHR45228">
    <property type="entry name" value="CYCLIC DI-GMP PHOSPHODIESTERASE TM_0186-RELATED"/>
    <property type="match status" value="1"/>
</dbReference>
<evidence type="ECO:0000313" key="4">
    <source>
        <dbReference type="Proteomes" id="UP000224563"/>
    </source>
</evidence>
<dbReference type="Gene3D" id="1.10.3210.10">
    <property type="entry name" value="Hypothetical protein af1432"/>
    <property type="match status" value="1"/>
</dbReference>
<feature type="transmembrane region" description="Helical" evidence="1">
    <location>
        <begin position="92"/>
        <end position="113"/>
    </location>
</feature>
<comment type="caution">
    <text evidence="3">The sequence shown here is derived from an EMBL/GenBank/DDBJ whole genome shotgun (WGS) entry which is preliminary data.</text>
</comment>
<keyword evidence="1" id="KW-0472">Membrane</keyword>
<dbReference type="Pfam" id="PF16927">
    <property type="entry name" value="HisKA_7TM"/>
    <property type="match status" value="1"/>
</dbReference>
<dbReference type="AlphaFoldDB" id="A0A2G3E2M9"/>
<feature type="transmembrane region" description="Helical" evidence="1">
    <location>
        <begin position="63"/>
        <end position="85"/>
    </location>
</feature>
<dbReference type="CDD" id="cd00077">
    <property type="entry name" value="HDc"/>
    <property type="match status" value="1"/>
</dbReference>
<protein>
    <recommendedName>
        <fullName evidence="2">HD-GYP domain-containing protein</fullName>
    </recommendedName>
</protein>
<dbReference type="PROSITE" id="PS51832">
    <property type="entry name" value="HD_GYP"/>
    <property type="match status" value="1"/>
</dbReference>
<dbReference type="RefSeq" id="WP_099386184.1">
    <property type="nucleotide sequence ID" value="NZ_JANSWH010000093.1"/>
</dbReference>
<keyword evidence="1" id="KW-1133">Transmembrane helix</keyword>
<dbReference type="InterPro" id="IPR031621">
    <property type="entry name" value="HisKA_7TM"/>
</dbReference>
<dbReference type="EMBL" id="PDYG01000042">
    <property type="protein sequence ID" value="PHU37536.1"/>
    <property type="molecule type" value="Genomic_DNA"/>
</dbReference>
<dbReference type="Proteomes" id="UP000224563">
    <property type="component" value="Unassembled WGS sequence"/>
</dbReference>
<keyword evidence="1" id="KW-0812">Transmembrane</keyword>
<gene>
    <name evidence="3" type="ORF">CSX02_07225</name>
</gene>
<evidence type="ECO:0000313" key="3">
    <source>
        <dbReference type="EMBL" id="PHU37536.1"/>
    </source>
</evidence>
<sequence length="578" mass="67386">MFFVPFLYLISFFISLAILAGVIISSKRHNNMHYIFFCVLISISLFGYWTIAMSETAEEAMIGLQLTYVGRCYLELVAILILCTFCKIHPRAIWCAPVSVLCVFSMMSVMTIGKTDWFVRDLSFTRRNEMGELSYSTGPLELVFEFQLVFLFALFVMIFFYAHRHRTKMAYSNCFRIIGIMALGTVSFLFERFGNFAVKVHPFAFLIMEIVLITMVQTINMHDIDSNIVSHMLQQQDYGYIFIDMKRHYLGCNETAEDLLPQLRYLECEHIFTSKKAPVTGTINKWLNEFDSRTDAQKLTHRIYDDDKALSCMIRPLRYGHKNRQVGYTVVLFDDSQQFKYINLLNNYNFELEEKVKEKIDHIEELQNHVLMSMANIVENRDFTTGDHIKRTSHTVRLFMEYLKRMKPELQFSEQYFEAVWRAAPMHDMGKIAVRDYILNKPGKYTEDEYAEMKTHSAKGAKIVEEVFGEFEEPEFVEVAVNIAHYHHEKWDGSGYPEGLKGERIPMEARIMALADVFDALVSERCYKQAMSYEQAFSVIENSLGTHFDPVLGRYFVECKDDLIRLYEGECESAIEIA</sequence>
<feature type="transmembrane region" description="Helical" evidence="1">
    <location>
        <begin position="6"/>
        <end position="25"/>
    </location>
</feature>
<name>A0A2G3E2M9_9FIRM</name>